<evidence type="ECO:0000256" key="1">
    <source>
        <dbReference type="ARBA" id="ARBA00010891"/>
    </source>
</evidence>
<dbReference type="InterPro" id="IPR053725">
    <property type="entry name" value="CRISPR_Cas5_sf"/>
</dbReference>
<dbReference type="Proteomes" id="UP000240569">
    <property type="component" value="Unassembled WGS sequence"/>
</dbReference>
<dbReference type="InterPro" id="IPR021124">
    <property type="entry name" value="CRISPR-assoc_prot_Cas5"/>
</dbReference>
<comment type="caution">
    <text evidence="4">The sequence shown here is derived from an EMBL/GenBank/DDBJ whole genome shotgun (WGS) entry which is preliminary data.</text>
</comment>
<evidence type="ECO:0000256" key="2">
    <source>
        <dbReference type="ARBA" id="ARBA00023118"/>
    </source>
</evidence>
<dbReference type="NCBIfam" id="TIGR02593">
    <property type="entry name" value="CRISPR_cas5"/>
    <property type="match status" value="1"/>
</dbReference>
<protein>
    <submittedName>
        <fullName evidence="4">Type I-A CRISPR-associated protein Cas5</fullName>
    </submittedName>
</protein>
<dbReference type="Gene3D" id="3.30.70.3120">
    <property type="match status" value="1"/>
</dbReference>
<dbReference type="NCBIfam" id="TIGR01874">
    <property type="entry name" value="cas_cas5a"/>
    <property type="match status" value="1"/>
</dbReference>
<comment type="similarity">
    <text evidence="1">Belongs to the CRISPR-associated protein Cas5 family. Subtype I-A/Apern subfamily.</text>
</comment>
<dbReference type="InterPro" id="IPR013422">
    <property type="entry name" value="CRISPR-assoc_prot_Cas5_N"/>
</dbReference>
<dbReference type="AlphaFoldDB" id="A0A2R6AEG8"/>
<organism evidence="4 5">
    <name type="scientific">Candidatus Marsarchaeota G1 archaeon BE_D</name>
    <dbReference type="NCBI Taxonomy" id="1978156"/>
    <lineage>
        <taxon>Archaea</taxon>
        <taxon>Candidatus Marsarchaeota</taxon>
        <taxon>Candidatus Marsarchaeota group 1</taxon>
    </lineage>
</organism>
<dbReference type="CDD" id="cd09649">
    <property type="entry name" value="Cas5_I-A"/>
    <property type="match status" value="1"/>
</dbReference>
<accession>A0A2R6AEG8</accession>
<dbReference type="InterPro" id="IPR010153">
    <property type="entry name" value="CRISPR-assoc_prot_Cas5a-typ"/>
</dbReference>
<evidence type="ECO:0000313" key="5">
    <source>
        <dbReference type="Proteomes" id="UP000240569"/>
    </source>
</evidence>
<dbReference type="Pfam" id="PF09704">
    <property type="entry name" value="Cas_Cas5d"/>
    <property type="match status" value="1"/>
</dbReference>
<dbReference type="EMBL" id="NEXD01000068">
    <property type="protein sequence ID" value="PSN84739.1"/>
    <property type="molecule type" value="Genomic_DNA"/>
</dbReference>
<sequence length="259" mass="29457">MYILEPWVLRVFAELAWGYSIRLPGYAKRQSSHTLPPPSTLIGALAYPVAFGTGECFLEGKNLVSSAQKFMSCILAASARYTENSVASLTEDINRYLIAQFQKKERRKEPAYRFGAIPVGKVYAPSQEMEFVYALDGESCSKIFGDKWKEKLISASYSIIRLGSKEGIVSIKHAELQKSKEIKGEKITTPFYFPQDSVNLATIKNEYYVEEFWEVDYTWRNVNAPRLYIVPGTRSPIRSKVVEVVAKRAFEVEKYAIPF</sequence>
<dbReference type="GO" id="GO:0051607">
    <property type="term" value="P:defense response to virus"/>
    <property type="evidence" value="ECO:0007669"/>
    <property type="project" value="UniProtKB-KW"/>
</dbReference>
<name>A0A2R6AEG8_9ARCH</name>
<proteinExistence type="inferred from homology"/>
<reference evidence="4 5" key="1">
    <citation type="submission" date="2017-04" db="EMBL/GenBank/DDBJ databases">
        <title>Novel microbial lineages endemic to geothermal iron-oxide mats fill important gaps in the evolutionary history of Archaea.</title>
        <authorList>
            <person name="Jay Z.J."/>
            <person name="Beam J.P."/>
            <person name="Dlakic M."/>
            <person name="Rusch D.B."/>
            <person name="Kozubal M.A."/>
            <person name="Inskeep W.P."/>
        </authorList>
    </citation>
    <scope>NUCLEOTIDE SEQUENCE [LARGE SCALE GENOMIC DNA]</scope>
    <source>
        <strain evidence="4">BE_D</strain>
    </source>
</reference>
<evidence type="ECO:0000256" key="3">
    <source>
        <dbReference type="ARBA" id="ARBA00025626"/>
    </source>
</evidence>
<gene>
    <name evidence="4" type="ORF">B9Q02_08995</name>
</gene>
<comment type="function">
    <text evidence="3">CRISPR (clustered regularly interspaced short palindromic repeat) is an adaptive immune system that provides protection against mobile genetic elements (viruses, transposable elements and conjugative plasmids). CRISPR clusters contain spacers, sequences complementary to antecedent mobile elements, and target invading nucleic acids. CRISPR clusters are transcribed and processed into CRISPR RNA (crRNA).</text>
</comment>
<evidence type="ECO:0000313" key="4">
    <source>
        <dbReference type="EMBL" id="PSN84739.1"/>
    </source>
</evidence>
<keyword evidence="2" id="KW-0051">Antiviral defense</keyword>